<keyword evidence="11 17" id="KW-0326">Glycosidase</keyword>
<evidence type="ECO:0000256" key="15">
    <source>
        <dbReference type="ARBA" id="ARBA00083621"/>
    </source>
</evidence>
<evidence type="ECO:0000256" key="12">
    <source>
        <dbReference type="ARBA" id="ARBA00023316"/>
    </source>
</evidence>
<dbReference type="EC" id="3.2.1.15" evidence="3"/>
<comment type="caution">
    <text evidence="20">The sequence shown here is derived from an EMBL/GenBank/DDBJ whole genome shotgun (WGS) entry which is preliminary data.</text>
</comment>
<comment type="function">
    <text evidence="14">Involved in maceration and soft-rotting of plant tissue. Hydrolyzes the 1,4-alpha glycosidic bonds of de-esterified pectate in the smooth region of the plant cell wall.</text>
</comment>
<keyword evidence="6" id="KW-0677">Repeat</keyword>
<feature type="chain" id="PRO_5009601899" description="endo-polygalacturonase" evidence="19">
    <location>
        <begin position="20"/>
        <end position="408"/>
    </location>
</feature>
<sequence>MAKFFITAMVLLNVVLVAASPHGHHTSHARYPKSARPSKTAPASHPSPLPSGTNPVPSNSTGGGCVITKYEDIANAVKTCTAITLSNIAAPANGAIDLSDLKPGTTVTFAGTTTFAKTEDSNFDPIIISGTDITVTGAPGNVIDGNGPAYWDGQGSNGGSPKPDHFIVVKKTTNSKINNLNIKNWPVHCFSITGSKDLTVSDLVLDNSAGDAPNAKSGGKPAAHNSDGFDISSCDNVVLRNIRVINQDDCVAITSGTNITVDRVSCVGGHGISLGSIGGKSNNVVDGVMFSNSHVANSANGCRIKTNSGATGSVNNVTYKNITLTDIDTYGIDIQQDYLNGGPTGKPTNGVKISGISFIDVTGTVKPEAVPMNILCGEDSCNQITFENTKITGGKTSTCNSPASGCPS</sequence>
<evidence type="ECO:0000256" key="18">
    <source>
        <dbReference type="SAM" id="MobiDB-lite"/>
    </source>
</evidence>
<feature type="active site" evidence="16">
    <location>
        <position position="270"/>
    </location>
</feature>
<dbReference type="EMBL" id="MJBS01000269">
    <property type="protein sequence ID" value="OHE90384.1"/>
    <property type="molecule type" value="Genomic_DNA"/>
</dbReference>
<dbReference type="InterPro" id="IPR050434">
    <property type="entry name" value="Glycosyl_hydrlase_28"/>
</dbReference>
<feature type="compositionally biased region" description="Polar residues" evidence="18">
    <location>
        <begin position="50"/>
        <end position="60"/>
    </location>
</feature>
<evidence type="ECO:0000256" key="1">
    <source>
        <dbReference type="ARBA" id="ARBA00004613"/>
    </source>
</evidence>
<keyword evidence="9" id="KW-1015">Disulfide bond</keyword>
<name>A0A1G4AMI7_9PEZI</name>
<comment type="catalytic activity">
    <reaction evidence="13">
        <text>(1,4-alpha-D-galacturonosyl)n+m + H2O = (1,4-alpha-D-galacturonosyl)n + (1,4-alpha-D-galacturonosyl)m.</text>
        <dbReference type="EC" id="3.2.1.15"/>
    </reaction>
</comment>
<evidence type="ECO:0000256" key="3">
    <source>
        <dbReference type="ARBA" id="ARBA00012736"/>
    </source>
</evidence>
<dbReference type="GO" id="GO:0004650">
    <property type="term" value="F:polygalacturonase activity"/>
    <property type="evidence" value="ECO:0007669"/>
    <property type="project" value="UniProtKB-EC"/>
</dbReference>
<dbReference type="Pfam" id="PF00295">
    <property type="entry name" value="Glyco_hydro_28"/>
    <property type="match status" value="1"/>
</dbReference>
<keyword evidence="7 17" id="KW-0378">Hydrolase</keyword>
<protein>
    <recommendedName>
        <fullName evidence="3">endo-polygalacturonase</fullName>
        <ecNumber evidence="3">3.2.1.15</ecNumber>
    </recommendedName>
    <alternativeName>
        <fullName evidence="15">Pectinase</fullName>
    </alternativeName>
</protein>
<dbReference type="STRING" id="1209926.A0A1G4AMI7"/>
<evidence type="ECO:0000256" key="17">
    <source>
        <dbReference type="RuleBase" id="RU361169"/>
    </source>
</evidence>
<gene>
    <name evidence="20" type="ORF">CORC01_14320</name>
</gene>
<dbReference type="GO" id="GO:0045490">
    <property type="term" value="P:pectin catabolic process"/>
    <property type="evidence" value="ECO:0007669"/>
    <property type="project" value="UniProtKB-ARBA"/>
</dbReference>
<evidence type="ECO:0000256" key="13">
    <source>
        <dbReference type="ARBA" id="ARBA00034074"/>
    </source>
</evidence>
<dbReference type="Gene3D" id="2.160.20.10">
    <property type="entry name" value="Single-stranded right-handed beta-helix, Pectin lyase-like"/>
    <property type="match status" value="1"/>
</dbReference>
<evidence type="ECO:0000256" key="5">
    <source>
        <dbReference type="ARBA" id="ARBA00022729"/>
    </source>
</evidence>
<reference evidence="20 21" key="1">
    <citation type="submission" date="2016-09" db="EMBL/GenBank/DDBJ databases">
        <authorList>
            <person name="Capua I."/>
            <person name="De Benedictis P."/>
            <person name="Joannis T."/>
            <person name="Lombin L.H."/>
            <person name="Cattoli G."/>
        </authorList>
    </citation>
    <scope>NUCLEOTIDE SEQUENCE [LARGE SCALE GENOMIC DNA]</scope>
    <source>
        <strain evidence="20 21">IMI 309357</strain>
    </source>
</reference>
<dbReference type="SUPFAM" id="SSF51126">
    <property type="entry name" value="Pectin lyase-like"/>
    <property type="match status" value="1"/>
</dbReference>
<dbReference type="FunFam" id="2.160.20.10:FF:000002">
    <property type="entry name" value="Endopolygalacturonase D"/>
    <property type="match status" value="1"/>
</dbReference>
<evidence type="ECO:0000256" key="9">
    <source>
        <dbReference type="ARBA" id="ARBA00023157"/>
    </source>
</evidence>
<keyword evidence="21" id="KW-1185">Reference proteome</keyword>
<dbReference type="GO" id="GO:0071555">
    <property type="term" value="P:cell wall organization"/>
    <property type="evidence" value="ECO:0007669"/>
    <property type="project" value="UniProtKB-KW"/>
</dbReference>
<dbReference type="RefSeq" id="XP_022467561.1">
    <property type="nucleotide sequence ID" value="XM_022625931.1"/>
</dbReference>
<accession>A0A1G4AMI7</accession>
<dbReference type="OrthoDB" id="1546079at2759"/>
<evidence type="ECO:0000256" key="2">
    <source>
        <dbReference type="ARBA" id="ARBA00008834"/>
    </source>
</evidence>
<evidence type="ECO:0000256" key="6">
    <source>
        <dbReference type="ARBA" id="ARBA00022737"/>
    </source>
</evidence>
<dbReference type="PANTHER" id="PTHR31884:SF9">
    <property type="entry name" value="ENDOPOLYGALACTURONASE D-RELATED"/>
    <property type="match status" value="1"/>
</dbReference>
<dbReference type="PROSITE" id="PS00502">
    <property type="entry name" value="POLYGALACTURONASE"/>
    <property type="match status" value="1"/>
</dbReference>
<keyword evidence="10" id="KW-0325">Glycoprotein</keyword>
<dbReference type="PANTHER" id="PTHR31884">
    <property type="entry name" value="POLYGALACTURONASE"/>
    <property type="match status" value="1"/>
</dbReference>
<feature type="region of interest" description="Disordered" evidence="18">
    <location>
        <begin position="25"/>
        <end position="60"/>
    </location>
</feature>
<keyword evidence="12" id="KW-0961">Cell wall biogenesis/degradation</keyword>
<organism evidence="20 21">
    <name type="scientific">Colletotrichum orchidophilum</name>
    <dbReference type="NCBI Taxonomy" id="1209926"/>
    <lineage>
        <taxon>Eukaryota</taxon>
        <taxon>Fungi</taxon>
        <taxon>Dikarya</taxon>
        <taxon>Ascomycota</taxon>
        <taxon>Pezizomycotina</taxon>
        <taxon>Sordariomycetes</taxon>
        <taxon>Hypocreomycetidae</taxon>
        <taxon>Glomerellales</taxon>
        <taxon>Glomerellaceae</taxon>
        <taxon>Colletotrichum</taxon>
    </lineage>
</organism>
<keyword evidence="4" id="KW-0964">Secreted</keyword>
<evidence type="ECO:0000256" key="19">
    <source>
        <dbReference type="SAM" id="SignalP"/>
    </source>
</evidence>
<evidence type="ECO:0000256" key="16">
    <source>
        <dbReference type="PROSITE-ProRule" id="PRU10052"/>
    </source>
</evidence>
<dbReference type="GO" id="GO:0005576">
    <property type="term" value="C:extracellular region"/>
    <property type="evidence" value="ECO:0007669"/>
    <property type="project" value="UniProtKB-SubCell"/>
</dbReference>
<proteinExistence type="inferred from homology"/>
<comment type="subcellular location">
    <subcellularLocation>
        <location evidence="1">Secreted</location>
    </subcellularLocation>
</comment>
<comment type="similarity">
    <text evidence="2 17">Belongs to the glycosyl hydrolase 28 family.</text>
</comment>
<dbReference type="SMART" id="SM00710">
    <property type="entry name" value="PbH1"/>
    <property type="match status" value="7"/>
</dbReference>
<dbReference type="InterPro" id="IPR000743">
    <property type="entry name" value="Glyco_hydro_28"/>
</dbReference>
<keyword evidence="8" id="KW-0865">Zymogen</keyword>
<keyword evidence="5 19" id="KW-0732">Signal</keyword>
<dbReference type="InterPro" id="IPR006626">
    <property type="entry name" value="PbH1"/>
</dbReference>
<evidence type="ECO:0000256" key="8">
    <source>
        <dbReference type="ARBA" id="ARBA00023145"/>
    </source>
</evidence>
<evidence type="ECO:0000256" key="4">
    <source>
        <dbReference type="ARBA" id="ARBA00022525"/>
    </source>
</evidence>
<dbReference type="GeneID" id="34567441"/>
<dbReference type="InterPro" id="IPR011050">
    <property type="entry name" value="Pectin_lyase_fold/virulence"/>
</dbReference>
<evidence type="ECO:0000313" key="21">
    <source>
        <dbReference type="Proteomes" id="UP000176998"/>
    </source>
</evidence>
<evidence type="ECO:0000256" key="7">
    <source>
        <dbReference type="ARBA" id="ARBA00022801"/>
    </source>
</evidence>
<evidence type="ECO:0000256" key="10">
    <source>
        <dbReference type="ARBA" id="ARBA00023180"/>
    </source>
</evidence>
<evidence type="ECO:0000313" key="20">
    <source>
        <dbReference type="EMBL" id="OHE90384.1"/>
    </source>
</evidence>
<evidence type="ECO:0000256" key="11">
    <source>
        <dbReference type="ARBA" id="ARBA00023295"/>
    </source>
</evidence>
<dbReference type="AlphaFoldDB" id="A0A1G4AMI7"/>
<dbReference type="Proteomes" id="UP000176998">
    <property type="component" value="Unassembled WGS sequence"/>
</dbReference>
<feature type="signal peptide" evidence="19">
    <location>
        <begin position="1"/>
        <end position="19"/>
    </location>
</feature>
<dbReference type="InterPro" id="IPR012334">
    <property type="entry name" value="Pectin_lyas_fold"/>
</dbReference>
<evidence type="ECO:0000256" key="14">
    <source>
        <dbReference type="ARBA" id="ARBA00037707"/>
    </source>
</evidence>